<accession>W4JUF6</accession>
<dbReference type="KEGG" id="hir:HETIRDRAFT_421337"/>
<protein>
    <submittedName>
        <fullName evidence="1">Uncharacterized protein</fullName>
    </submittedName>
</protein>
<gene>
    <name evidence="1" type="ORF">HETIRDRAFT_421337</name>
</gene>
<sequence>MDFMHAKLENFLAHIWWLAMIGRVPTKIPDYDSPKPNTQSKAGAAFMKTEKLLRDRWKVYRIHLARQAGSNVDPKTFEDDNLTMDMNYLHHFKVVLDACAAIHIWTVWSTSFGFLGQKPTMVDS</sequence>
<reference evidence="1 2" key="1">
    <citation type="journal article" date="2012" name="New Phytol.">
        <title>Insight into trade-off between wood decay and parasitism from the genome of a fungal forest pathogen.</title>
        <authorList>
            <person name="Olson A."/>
            <person name="Aerts A."/>
            <person name="Asiegbu F."/>
            <person name="Belbahri L."/>
            <person name="Bouzid O."/>
            <person name="Broberg A."/>
            <person name="Canback B."/>
            <person name="Coutinho P.M."/>
            <person name="Cullen D."/>
            <person name="Dalman K."/>
            <person name="Deflorio G."/>
            <person name="van Diepen L.T."/>
            <person name="Dunand C."/>
            <person name="Duplessis S."/>
            <person name="Durling M."/>
            <person name="Gonthier P."/>
            <person name="Grimwood J."/>
            <person name="Fossdal C.G."/>
            <person name="Hansson D."/>
            <person name="Henrissat B."/>
            <person name="Hietala A."/>
            <person name="Himmelstrand K."/>
            <person name="Hoffmeister D."/>
            <person name="Hogberg N."/>
            <person name="James T.Y."/>
            <person name="Karlsson M."/>
            <person name="Kohler A."/>
            <person name="Kues U."/>
            <person name="Lee Y.H."/>
            <person name="Lin Y.C."/>
            <person name="Lind M."/>
            <person name="Lindquist E."/>
            <person name="Lombard V."/>
            <person name="Lucas S."/>
            <person name="Lunden K."/>
            <person name="Morin E."/>
            <person name="Murat C."/>
            <person name="Park J."/>
            <person name="Raffaello T."/>
            <person name="Rouze P."/>
            <person name="Salamov A."/>
            <person name="Schmutz J."/>
            <person name="Solheim H."/>
            <person name="Stahlberg J."/>
            <person name="Velez H."/>
            <person name="de Vries R.P."/>
            <person name="Wiebenga A."/>
            <person name="Woodward S."/>
            <person name="Yakovlev I."/>
            <person name="Garbelotto M."/>
            <person name="Martin F."/>
            <person name="Grigoriev I.V."/>
            <person name="Stenlid J."/>
        </authorList>
    </citation>
    <scope>NUCLEOTIDE SEQUENCE [LARGE SCALE GENOMIC DNA]</scope>
    <source>
        <strain evidence="1 2">TC 32-1</strain>
    </source>
</reference>
<dbReference type="InParanoid" id="W4JUF6"/>
<name>W4JUF6_HETIT</name>
<organism evidence="1 2">
    <name type="scientific">Heterobasidion irregulare (strain TC 32-1)</name>
    <dbReference type="NCBI Taxonomy" id="747525"/>
    <lineage>
        <taxon>Eukaryota</taxon>
        <taxon>Fungi</taxon>
        <taxon>Dikarya</taxon>
        <taxon>Basidiomycota</taxon>
        <taxon>Agaricomycotina</taxon>
        <taxon>Agaricomycetes</taxon>
        <taxon>Russulales</taxon>
        <taxon>Bondarzewiaceae</taxon>
        <taxon>Heterobasidion</taxon>
        <taxon>Heterobasidion annosum species complex</taxon>
    </lineage>
</organism>
<evidence type="ECO:0000313" key="2">
    <source>
        <dbReference type="Proteomes" id="UP000030671"/>
    </source>
</evidence>
<proteinExistence type="predicted"/>
<dbReference type="EMBL" id="KI925463">
    <property type="protein sequence ID" value="ETW77182.1"/>
    <property type="molecule type" value="Genomic_DNA"/>
</dbReference>
<dbReference type="Proteomes" id="UP000030671">
    <property type="component" value="Unassembled WGS sequence"/>
</dbReference>
<dbReference type="GeneID" id="20673720"/>
<dbReference type="RefSeq" id="XP_009550723.1">
    <property type="nucleotide sequence ID" value="XM_009552428.1"/>
</dbReference>
<keyword evidence="2" id="KW-1185">Reference proteome</keyword>
<dbReference type="AlphaFoldDB" id="W4JUF6"/>
<dbReference type="HOGENOM" id="CLU_2004228_0_0_1"/>
<evidence type="ECO:0000313" key="1">
    <source>
        <dbReference type="EMBL" id="ETW77182.1"/>
    </source>
</evidence>